<comment type="caution">
    <text evidence="2">The sequence shown here is derived from an EMBL/GenBank/DDBJ whole genome shotgun (WGS) entry which is preliminary data.</text>
</comment>
<organism evidence="2 3">
    <name type="scientific">Patagioenas fasciata monilis</name>
    <dbReference type="NCBI Taxonomy" id="372326"/>
    <lineage>
        <taxon>Eukaryota</taxon>
        <taxon>Metazoa</taxon>
        <taxon>Chordata</taxon>
        <taxon>Craniata</taxon>
        <taxon>Vertebrata</taxon>
        <taxon>Euteleostomi</taxon>
        <taxon>Archelosauria</taxon>
        <taxon>Archosauria</taxon>
        <taxon>Dinosauria</taxon>
        <taxon>Saurischia</taxon>
        <taxon>Theropoda</taxon>
        <taxon>Coelurosauria</taxon>
        <taxon>Aves</taxon>
        <taxon>Neognathae</taxon>
        <taxon>Neoaves</taxon>
        <taxon>Columbimorphae</taxon>
        <taxon>Columbiformes</taxon>
        <taxon>Columbidae</taxon>
        <taxon>Patagioenas</taxon>
    </lineage>
</organism>
<sequence>MENILPLAPVNILCNPQTPAAADVWKPESDADLNPPGPERHRLQLGLDPNSSHTSLADPSPASRLGLGQHRGQSQMWTHS</sequence>
<dbReference type="AlphaFoldDB" id="A0A1V4KWM5"/>
<gene>
    <name evidence="2" type="ORF">AV530_003242</name>
</gene>
<dbReference type="Proteomes" id="UP000190648">
    <property type="component" value="Unassembled WGS sequence"/>
</dbReference>
<evidence type="ECO:0000256" key="1">
    <source>
        <dbReference type="SAM" id="MobiDB-lite"/>
    </source>
</evidence>
<name>A0A1V4KWM5_PATFA</name>
<proteinExistence type="predicted"/>
<keyword evidence="3" id="KW-1185">Reference proteome</keyword>
<evidence type="ECO:0000313" key="3">
    <source>
        <dbReference type="Proteomes" id="UP000190648"/>
    </source>
</evidence>
<feature type="region of interest" description="Disordered" evidence="1">
    <location>
        <begin position="26"/>
        <end position="80"/>
    </location>
</feature>
<reference evidence="2 3" key="1">
    <citation type="submission" date="2016-02" db="EMBL/GenBank/DDBJ databases">
        <title>Band-tailed pigeon sequencing and assembly.</title>
        <authorList>
            <person name="Soares A.E."/>
            <person name="Novak B.J."/>
            <person name="Rice E.S."/>
            <person name="O'Connell B."/>
            <person name="Chang D."/>
            <person name="Weber S."/>
            <person name="Shapiro B."/>
        </authorList>
    </citation>
    <scope>NUCLEOTIDE SEQUENCE [LARGE SCALE GENOMIC DNA]</scope>
    <source>
        <strain evidence="2">BTP2013</strain>
        <tissue evidence="2">Blood</tissue>
    </source>
</reference>
<protein>
    <submittedName>
        <fullName evidence="2">Uncharacterized protein</fullName>
    </submittedName>
</protein>
<accession>A0A1V4KWM5</accession>
<evidence type="ECO:0000313" key="2">
    <source>
        <dbReference type="EMBL" id="OPJ88778.1"/>
    </source>
</evidence>
<feature type="compositionally biased region" description="Polar residues" evidence="1">
    <location>
        <begin position="71"/>
        <end position="80"/>
    </location>
</feature>
<dbReference type="EMBL" id="LSYS01001520">
    <property type="protein sequence ID" value="OPJ88778.1"/>
    <property type="molecule type" value="Genomic_DNA"/>
</dbReference>